<dbReference type="Pfam" id="PF11268">
    <property type="entry name" value="DUF3071"/>
    <property type="match status" value="1"/>
</dbReference>
<name>A0A5P8FMB5_9MICO</name>
<evidence type="ECO:0000313" key="4">
    <source>
        <dbReference type="Proteomes" id="UP000271708"/>
    </source>
</evidence>
<sequence length="518" mass="55349">MPLPPVTRRRKGRTSSGPSGPPKEWRMIASYGAMASCGMEPTVVARRGGPAARDGGGRVAPDPRRAERTVMRDLRLIGVHGDGEHLVVADGDGQEYRVRIDDQLRAAVRRDRPRLGQLQIEMDSTVRPREVQAMIRAGASSEEVAARTGWSMEKIARFEGPVLDERQHVASAAQRVRVRGQGSGSDETLGGRAASRLASRGVPEEAVLWDSSRDAEGQWSVTVTFAAGGKERTARWWFDRAGMSVVAANDEARWLSEADAAESAVPTPHRPTAVFDVEAQERREPDELMASMREAARGRRRGRRRPNHVEPPLPLEGDEAGTPLPTELPPGAKGVHPRDEDRAAAAAEPVEAVEPQDATGPQQSEQLLEVEPVVEPAEPVEPVVEDGGAPPADATAQAGVLEDTTPEPVGEDADEEPETPEAETSRPETPEAETPRPEAPEAEAPQPEAPAAAGPDEADAEVGASEDAETTPQPDPEPEPEPAPEAPAPGPKSSGGRRKGRASVPSWDDVMFGAKRGE</sequence>
<feature type="region of interest" description="Disordered" evidence="1">
    <location>
        <begin position="1"/>
        <end position="25"/>
    </location>
</feature>
<dbReference type="InterPro" id="IPR021421">
    <property type="entry name" value="DUF3071"/>
</dbReference>
<feature type="compositionally biased region" description="Basic and acidic residues" evidence="1">
    <location>
        <begin position="423"/>
        <end position="439"/>
    </location>
</feature>
<evidence type="ECO:0000259" key="2">
    <source>
        <dbReference type="Pfam" id="PF11268"/>
    </source>
</evidence>
<accession>A0A5P8FMB5</accession>
<dbReference type="NCBIfam" id="NF040712">
    <property type="entry name" value="SepH"/>
    <property type="match status" value="1"/>
</dbReference>
<protein>
    <submittedName>
        <fullName evidence="3">DUF3071 domain-containing protein</fullName>
    </submittedName>
</protein>
<dbReference type="EMBL" id="CP044548">
    <property type="protein sequence ID" value="QFQ30331.2"/>
    <property type="molecule type" value="Genomic_DNA"/>
</dbReference>
<feature type="domain" description="DUF3071" evidence="2">
    <location>
        <begin position="71"/>
        <end position="238"/>
    </location>
</feature>
<feature type="compositionally biased region" description="Acidic residues" evidence="1">
    <location>
        <begin position="456"/>
        <end position="469"/>
    </location>
</feature>
<dbReference type="KEGG" id="jme:EEW87_008360"/>
<evidence type="ECO:0000256" key="1">
    <source>
        <dbReference type="SAM" id="MobiDB-lite"/>
    </source>
</evidence>
<gene>
    <name evidence="3" type="ORF">EEW87_008360</name>
</gene>
<dbReference type="AlphaFoldDB" id="A0A5P8FMB5"/>
<feature type="region of interest" description="Disordered" evidence="1">
    <location>
        <begin position="259"/>
        <end position="518"/>
    </location>
</feature>
<feature type="region of interest" description="Disordered" evidence="1">
    <location>
        <begin position="178"/>
        <end position="197"/>
    </location>
</feature>
<feature type="compositionally biased region" description="Low complexity" evidence="1">
    <location>
        <begin position="344"/>
        <end position="353"/>
    </location>
</feature>
<proteinExistence type="predicted"/>
<dbReference type="Proteomes" id="UP000271708">
    <property type="component" value="Chromosome"/>
</dbReference>
<organism evidence="3 4">
    <name type="scientific">Janibacter melonis</name>
    <dbReference type="NCBI Taxonomy" id="262209"/>
    <lineage>
        <taxon>Bacteria</taxon>
        <taxon>Bacillati</taxon>
        <taxon>Actinomycetota</taxon>
        <taxon>Actinomycetes</taxon>
        <taxon>Micrococcales</taxon>
        <taxon>Intrasporangiaceae</taxon>
        <taxon>Janibacter</taxon>
    </lineage>
</organism>
<feature type="compositionally biased region" description="Low complexity" evidence="1">
    <location>
        <begin position="442"/>
        <end position="455"/>
    </location>
</feature>
<dbReference type="InterPro" id="IPR047682">
    <property type="entry name" value="SepH-like"/>
</dbReference>
<feature type="compositionally biased region" description="Acidic residues" evidence="1">
    <location>
        <begin position="409"/>
        <end position="421"/>
    </location>
</feature>
<feature type="compositionally biased region" description="Low complexity" evidence="1">
    <location>
        <begin position="369"/>
        <end position="391"/>
    </location>
</feature>
<evidence type="ECO:0000313" key="3">
    <source>
        <dbReference type="EMBL" id="QFQ30331.2"/>
    </source>
</evidence>
<reference evidence="3 4" key="1">
    <citation type="submission" date="2019-09" db="EMBL/GenBank/DDBJ databases">
        <title>Complete Genome Sequence of Janibacter melonis M714 with both human health impact and industrial applications.</title>
        <authorList>
            <person name="Jin M."/>
            <person name="Zhao Q.R."/>
        </authorList>
    </citation>
    <scope>NUCLEOTIDE SEQUENCE [LARGE SCALE GENOMIC DNA]</scope>
    <source>
        <strain evidence="3 4">M714</strain>
    </source>
</reference>